<dbReference type="InterPro" id="IPR036271">
    <property type="entry name" value="Tet_transcr_reg_TetR-rel_C_sf"/>
</dbReference>
<evidence type="ECO:0000256" key="1">
    <source>
        <dbReference type="ARBA" id="ARBA00023015"/>
    </source>
</evidence>
<evidence type="ECO:0000313" key="4">
    <source>
        <dbReference type="EMBL" id="KAB8192058.1"/>
    </source>
</evidence>
<dbReference type="GO" id="GO:0003677">
    <property type="term" value="F:DNA binding"/>
    <property type="evidence" value="ECO:0007669"/>
    <property type="project" value="UniProtKB-UniRule"/>
</dbReference>
<proteinExistence type="predicted"/>
<organism evidence="4 5">
    <name type="scientific">Nonomuraea phyllanthi</name>
    <dbReference type="NCBI Taxonomy" id="2219224"/>
    <lineage>
        <taxon>Bacteria</taxon>
        <taxon>Bacillati</taxon>
        <taxon>Actinomycetota</taxon>
        <taxon>Actinomycetes</taxon>
        <taxon>Streptosporangiales</taxon>
        <taxon>Streptosporangiaceae</taxon>
        <taxon>Nonomuraea</taxon>
    </lineage>
</organism>
<dbReference type="OrthoDB" id="3827407at2"/>
<dbReference type="Pfam" id="PF21993">
    <property type="entry name" value="TetR_C_13_2"/>
    <property type="match status" value="1"/>
</dbReference>
<name>A0A5C4W568_9ACTN</name>
<keyword evidence="3" id="KW-0804">Transcription</keyword>
<dbReference type="Gene3D" id="1.10.357.10">
    <property type="entry name" value="Tetracycline Repressor, domain 2"/>
    <property type="match status" value="1"/>
</dbReference>
<keyword evidence="1" id="KW-0805">Transcription regulation</keyword>
<dbReference type="PANTHER" id="PTHR47506">
    <property type="entry name" value="TRANSCRIPTIONAL REGULATORY PROTEIN"/>
    <property type="match status" value="1"/>
</dbReference>
<dbReference type="InterPro" id="IPR009057">
    <property type="entry name" value="Homeodomain-like_sf"/>
</dbReference>
<dbReference type="SUPFAM" id="SSF48498">
    <property type="entry name" value="Tetracyclin repressor-like, C-terminal domain"/>
    <property type="match status" value="1"/>
</dbReference>
<sequence>MYVQGVAATTLDDVRSVSGTSKSQLYRYFPDKDALVRDVITVQAEKRLEGQRRHLQRLGSIRGLERWRDAMVQSNALAGGAYGCPLGSLASEVADQDDKARAALAGHFRAWESLLEAGLSRMAESGVLREDADSGRLATGLMAALQGGYLLAQMAHDAEPMRVALDMAIDHVRSYAVMDGTGRTAVHLDQLPAAGRPNS</sequence>
<dbReference type="Proteomes" id="UP000312512">
    <property type="component" value="Unassembled WGS sequence"/>
</dbReference>
<dbReference type="EMBL" id="VDLX02000011">
    <property type="protein sequence ID" value="KAB8192058.1"/>
    <property type="molecule type" value="Genomic_DNA"/>
</dbReference>
<evidence type="ECO:0000256" key="3">
    <source>
        <dbReference type="ARBA" id="ARBA00023163"/>
    </source>
</evidence>
<dbReference type="InterPro" id="IPR054156">
    <property type="entry name" value="YxaF_TetR_C"/>
</dbReference>
<keyword evidence="5" id="KW-1185">Reference proteome</keyword>
<dbReference type="PROSITE" id="PS50977">
    <property type="entry name" value="HTH_TETR_2"/>
    <property type="match status" value="1"/>
</dbReference>
<dbReference type="PANTHER" id="PTHR47506:SF1">
    <property type="entry name" value="HTH-TYPE TRANSCRIPTIONAL REGULATOR YJDC"/>
    <property type="match status" value="1"/>
</dbReference>
<dbReference type="SUPFAM" id="SSF46689">
    <property type="entry name" value="Homeodomain-like"/>
    <property type="match status" value="1"/>
</dbReference>
<protein>
    <submittedName>
        <fullName evidence="4">TetR family transcriptional regulator</fullName>
    </submittedName>
</protein>
<evidence type="ECO:0000313" key="5">
    <source>
        <dbReference type="Proteomes" id="UP000312512"/>
    </source>
</evidence>
<gene>
    <name evidence="4" type="ORF">FH608_028630</name>
</gene>
<dbReference type="InterPro" id="IPR001647">
    <property type="entry name" value="HTH_TetR"/>
</dbReference>
<keyword evidence="2" id="KW-0238">DNA-binding</keyword>
<dbReference type="Pfam" id="PF00440">
    <property type="entry name" value="TetR_N"/>
    <property type="match status" value="1"/>
</dbReference>
<accession>A0A5C4W568</accession>
<comment type="caution">
    <text evidence="4">The sequence shown here is derived from an EMBL/GenBank/DDBJ whole genome shotgun (WGS) entry which is preliminary data.</text>
</comment>
<reference evidence="4 5" key="1">
    <citation type="submission" date="2019-10" db="EMBL/GenBank/DDBJ databases">
        <title>Nonomuraea sp. nov., isolated from Phyllanthus amarus.</title>
        <authorList>
            <person name="Klykleung N."/>
            <person name="Tanasupawat S."/>
        </authorList>
    </citation>
    <scope>NUCLEOTIDE SEQUENCE [LARGE SCALE GENOMIC DNA]</scope>
    <source>
        <strain evidence="4 5">PA1-10</strain>
    </source>
</reference>
<dbReference type="AlphaFoldDB" id="A0A5C4W568"/>
<evidence type="ECO:0000256" key="2">
    <source>
        <dbReference type="ARBA" id="ARBA00023125"/>
    </source>
</evidence>